<dbReference type="Gene3D" id="1.10.8.430">
    <property type="entry name" value="Helical domain of apoptotic protease-activating factors"/>
    <property type="match status" value="1"/>
</dbReference>
<dbReference type="GO" id="GO:0043531">
    <property type="term" value="F:ADP binding"/>
    <property type="evidence" value="ECO:0007669"/>
    <property type="project" value="InterPro"/>
</dbReference>
<dbReference type="Gene3D" id="3.80.10.10">
    <property type="entry name" value="Ribonuclease Inhibitor"/>
    <property type="match status" value="1"/>
</dbReference>
<evidence type="ECO:0000256" key="3">
    <source>
        <dbReference type="ARBA" id="ARBA00023027"/>
    </source>
</evidence>
<gene>
    <name evidence="5" type="ORF">C1H46_025243</name>
</gene>
<accession>A0A540LRY9</accession>
<proteinExistence type="predicted"/>
<dbReference type="InterPro" id="IPR042197">
    <property type="entry name" value="Apaf_helical"/>
</dbReference>
<evidence type="ECO:0000259" key="4">
    <source>
        <dbReference type="PROSITE" id="PS50104"/>
    </source>
</evidence>
<keyword evidence="1" id="KW-0433">Leucine-rich repeat</keyword>
<dbReference type="InterPro" id="IPR035897">
    <property type="entry name" value="Toll_tir_struct_dom_sf"/>
</dbReference>
<dbReference type="SUPFAM" id="SSF52540">
    <property type="entry name" value="P-loop containing nucleoside triphosphate hydrolases"/>
    <property type="match status" value="1"/>
</dbReference>
<evidence type="ECO:0000256" key="1">
    <source>
        <dbReference type="ARBA" id="ARBA00022614"/>
    </source>
</evidence>
<dbReference type="PANTHER" id="PTHR11017:SF574">
    <property type="entry name" value="ADP-RIBOSYL CYCLASE_CYCLIC ADP-RIBOSE HYDROLASE"/>
    <property type="match status" value="1"/>
</dbReference>
<dbReference type="PROSITE" id="PS50104">
    <property type="entry name" value="TIR"/>
    <property type="match status" value="1"/>
</dbReference>
<keyword evidence="6" id="KW-1185">Reference proteome</keyword>
<dbReference type="Pfam" id="PF00931">
    <property type="entry name" value="NB-ARC"/>
    <property type="match status" value="1"/>
</dbReference>
<dbReference type="FunFam" id="3.40.50.10140:FF:000007">
    <property type="entry name" value="Disease resistance protein (TIR-NBS-LRR class)"/>
    <property type="match status" value="1"/>
</dbReference>
<organism evidence="5 6">
    <name type="scientific">Malus baccata</name>
    <name type="common">Siberian crab apple</name>
    <name type="synonym">Pyrus baccata</name>
    <dbReference type="NCBI Taxonomy" id="106549"/>
    <lineage>
        <taxon>Eukaryota</taxon>
        <taxon>Viridiplantae</taxon>
        <taxon>Streptophyta</taxon>
        <taxon>Embryophyta</taxon>
        <taxon>Tracheophyta</taxon>
        <taxon>Spermatophyta</taxon>
        <taxon>Magnoliopsida</taxon>
        <taxon>eudicotyledons</taxon>
        <taxon>Gunneridae</taxon>
        <taxon>Pentapetalae</taxon>
        <taxon>rosids</taxon>
        <taxon>fabids</taxon>
        <taxon>Rosales</taxon>
        <taxon>Rosaceae</taxon>
        <taxon>Amygdaloideae</taxon>
        <taxon>Maleae</taxon>
        <taxon>Malus</taxon>
    </lineage>
</organism>
<feature type="domain" description="TIR" evidence="4">
    <location>
        <begin position="43"/>
        <end position="210"/>
    </location>
</feature>
<dbReference type="Pfam" id="PF01582">
    <property type="entry name" value="TIR"/>
    <property type="match status" value="1"/>
</dbReference>
<dbReference type="SMART" id="SM00255">
    <property type="entry name" value="TIR"/>
    <property type="match status" value="1"/>
</dbReference>
<dbReference type="SUPFAM" id="SSF52200">
    <property type="entry name" value="Toll/Interleukin receptor TIR domain"/>
    <property type="match status" value="1"/>
</dbReference>
<sequence length="769" mass="87097">MECIITLLQMCCRSVTFSSSSSSTAVDPAAGDAEDVDIPAHQEKYDVFISFRGEDTRLGITSHLHAALLQKKIETYIDYRLQRGEEIGPALLEAIEKSMLSVIIFSKNYASSTWCLDELVHILKCKERYGQMVVPVFYDISPSDVRKQHGNYADAFAQLEKRFKDGIDMVHKWRDALRTAANLSGFDYSNNSGTEADLIKKVVDDIWTKLICESSCILEGLVGIESRIQQIESLLGIHSQDACITVGIWGMGGIGKTTLSETVFHRLSSKFEASCFLRNVRENSEQTNGLDHLEKTLLKEILKEEGLSIGSTFVRERLSRTKVLIVLDDVSDSMQMERLGGNRLRYGTGSRIIITSRDRSMLRQTVEEDKIYEVEGLKPDDALQLFCSRAFKNNNTRRTDYKELADKVVDYAGGIPLALILMGSSFLNCKSKEEWEDELNKLKEFPNENIQKVLRLSYDGLGRNEKEIFLDIACFHKGKHVDYVKKMLAIRGFFAAGGIRVLVDMSLISIDSKKTIEMHDLLQEMGSRIVLEQCIEDPGKRNRLSNDEDVCCALKSNTGASNVQAILVNWSKIEELQLKHADFKKMSNLIWLSVNGQLGVSCELAGSVDLPNSLRYLYWCEYPLKSLPSKFSPENLVEIHMPESQVKELWNEDQRLVNLKVINLEYSEYLTEVPNLSGSPKIVDINLCGCKSLVEIPLCFQHLHKLTHLDLGYCRSLKYLPEMPENIEILNLYGSGIQELPESIWSHEKISYLDISIWSTGLHISWLGF</sequence>
<dbReference type="Proteomes" id="UP000315295">
    <property type="component" value="Unassembled WGS sequence"/>
</dbReference>
<evidence type="ECO:0000313" key="6">
    <source>
        <dbReference type="Proteomes" id="UP000315295"/>
    </source>
</evidence>
<dbReference type="GO" id="GO:0006952">
    <property type="term" value="P:defense response"/>
    <property type="evidence" value="ECO:0007669"/>
    <property type="project" value="InterPro"/>
</dbReference>
<keyword evidence="3" id="KW-0520">NAD</keyword>
<comment type="caution">
    <text evidence="5">The sequence shown here is derived from an EMBL/GenBank/DDBJ whole genome shotgun (WGS) entry which is preliminary data.</text>
</comment>
<dbReference type="PRINTS" id="PR00364">
    <property type="entry name" value="DISEASERSIST"/>
</dbReference>
<dbReference type="GO" id="GO:0007165">
    <property type="term" value="P:signal transduction"/>
    <property type="evidence" value="ECO:0007669"/>
    <property type="project" value="InterPro"/>
</dbReference>
<dbReference type="Gene3D" id="3.40.50.300">
    <property type="entry name" value="P-loop containing nucleotide triphosphate hydrolases"/>
    <property type="match status" value="1"/>
</dbReference>
<keyword evidence="2" id="KW-0677">Repeat</keyword>
<evidence type="ECO:0000313" key="5">
    <source>
        <dbReference type="EMBL" id="TQD89198.1"/>
    </source>
</evidence>
<dbReference type="SUPFAM" id="SSF52058">
    <property type="entry name" value="L domain-like"/>
    <property type="match status" value="1"/>
</dbReference>
<dbReference type="Pfam" id="PF23282">
    <property type="entry name" value="WHD_ROQ1"/>
    <property type="match status" value="1"/>
</dbReference>
<dbReference type="InterPro" id="IPR000157">
    <property type="entry name" value="TIR_dom"/>
</dbReference>
<evidence type="ECO:0000256" key="2">
    <source>
        <dbReference type="ARBA" id="ARBA00022737"/>
    </source>
</evidence>
<protein>
    <recommendedName>
        <fullName evidence="4">TIR domain-containing protein</fullName>
    </recommendedName>
</protein>
<dbReference type="Gene3D" id="3.40.50.10140">
    <property type="entry name" value="Toll/interleukin-1 receptor homology (TIR) domain"/>
    <property type="match status" value="1"/>
</dbReference>
<dbReference type="PANTHER" id="PTHR11017">
    <property type="entry name" value="LEUCINE-RICH REPEAT-CONTAINING PROTEIN"/>
    <property type="match status" value="1"/>
</dbReference>
<dbReference type="InterPro" id="IPR032675">
    <property type="entry name" value="LRR_dom_sf"/>
</dbReference>
<dbReference type="InterPro" id="IPR027417">
    <property type="entry name" value="P-loop_NTPase"/>
</dbReference>
<dbReference type="InterPro" id="IPR002182">
    <property type="entry name" value="NB-ARC"/>
</dbReference>
<reference evidence="5 6" key="1">
    <citation type="journal article" date="2019" name="G3 (Bethesda)">
        <title>Sequencing of a Wild Apple (Malus baccata) Genome Unravels the Differences Between Cultivated and Wild Apple Species Regarding Disease Resistance and Cold Tolerance.</title>
        <authorList>
            <person name="Chen X."/>
        </authorList>
    </citation>
    <scope>NUCLEOTIDE SEQUENCE [LARGE SCALE GENOMIC DNA]</scope>
    <source>
        <strain evidence="6">cv. Shandingzi</strain>
        <tissue evidence="5">Leaves</tissue>
    </source>
</reference>
<dbReference type="InterPro" id="IPR058192">
    <property type="entry name" value="WHD_ROQ1-like"/>
</dbReference>
<dbReference type="InterPro" id="IPR044974">
    <property type="entry name" value="Disease_R_plants"/>
</dbReference>
<dbReference type="EMBL" id="VIEB01000487">
    <property type="protein sequence ID" value="TQD89198.1"/>
    <property type="molecule type" value="Genomic_DNA"/>
</dbReference>
<name>A0A540LRY9_MALBA</name>
<dbReference type="AlphaFoldDB" id="A0A540LRY9"/>